<gene>
    <name evidence="2" type="ORF">HII31_06698</name>
</gene>
<reference evidence="2" key="1">
    <citation type="submission" date="2020-04" db="EMBL/GenBank/DDBJ databases">
        <title>Draft genome resource of the tomato pathogen Pseudocercospora fuligena.</title>
        <authorList>
            <person name="Zaccaron A."/>
        </authorList>
    </citation>
    <scope>NUCLEOTIDE SEQUENCE</scope>
    <source>
        <strain evidence="2">PF001</strain>
    </source>
</reference>
<sequence>MSVDITSGEFETQLHEAIRTSFHSLPQDIRDRHADFIIEYLRVEEAHVVEAEDLGRCLKIAGQINAPNGDLTRKIIIILHWPPIDEEPEEPEPETEPLPEPARTGSRKRPAPATAGDAYPRRKQRGRYKLKARLDHPQKPFATTLDKGNHTIDVLLRCFPDLDLDALLFDIYTRRRDILDENGERLEGTDPYSFNKGLPLHHANAVSLIEDSDADVVLLCGIHVRAFFEENFGPLTNAKKGCLMTIGKKDRQIFYMDHPEYSGHYASRDRLVQTLDTLRRVSKACGAKLDETWLTKAIATRGVPPTPPQERVKKIPKAKVNKAKSRLQLRIERRQALYATLSAGERGRREKCSASQTRFYASEAGMKEREFRSKTKLGKAIVVADDGTPKLIASLQSKTLDELCPQLKKSLYWLGYDCMNYGLGPYYPYASKGTWTREMTNDLRQLWLDTLDEGPFPSDDDFKRVVSAHDHLNVKQAKKWFKEWRADYRKGEYLVDRFQKAGELPNDIVVHWHSRNWKAG</sequence>
<evidence type="ECO:0000256" key="1">
    <source>
        <dbReference type="SAM" id="MobiDB-lite"/>
    </source>
</evidence>
<feature type="compositionally biased region" description="Acidic residues" evidence="1">
    <location>
        <begin position="85"/>
        <end position="97"/>
    </location>
</feature>
<evidence type="ECO:0000313" key="3">
    <source>
        <dbReference type="Proteomes" id="UP000660729"/>
    </source>
</evidence>
<proteinExistence type="predicted"/>
<accession>A0A8H6RJK9</accession>
<organism evidence="2 3">
    <name type="scientific">Pseudocercospora fuligena</name>
    <dbReference type="NCBI Taxonomy" id="685502"/>
    <lineage>
        <taxon>Eukaryota</taxon>
        <taxon>Fungi</taxon>
        <taxon>Dikarya</taxon>
        <taxon>Ascomycota</taxon>
        <taxon>Pezizomycotina</taxon>
        <taxon>Dothideomycetes</taxon>
        <taxon>Dothideomycetidae</taxon>
        <taxon>Mycosphaerellales</taxon>
        <taxon>Mycosphaerellaceae</taxon>
        <taxon>Pseudocercospora</taxon>
    </lineage>
</organism>
<dbReference type="EMBL" id="JABCIY010000151">
    <property type="protein sequence ID" value="KAF7192053.1"/>
    <property type="molecule type" value="Genomic_DNA"/>
</dbReference>
<dbReference type="AlphaFoldDB" id="A0A8H6RJK9"/>
<feature type="region of interest" description="Disordered" evidence="1">
    <location>
        <begin position="85"/>
        <end position="122"/>
    </location>
</feature>
<protein>
    <submittedName>
        <fullName evidence="2">Uncharacterized protein</fullName>
    </submittedName>
</protein>
<keyword evidence="3" id="KW-1185">Reference proteome</keyword>
<evidence type="ECO:0000313" key="2">
    <source>
        <dbReference type="EMBL" id="KAF7192053.1"/>
    </source>
</evidence>
<dbReference type="Proteomes" id="UP000660729">
    <property type="component" value="Unassembled WGS sequence"/>
</dbReference>
<name>A0A8H6RJK9_9PEZI</name>
<comment type="caution">
    <text evidence="2">The sequence shown here is derived from an EMBL/GenBank/DDBJ whole genome shotgun (WGS) entry which is preliminary data.</text>
</comment>